<gene>
    <name evidence="3" type="ORF">GCM10022393_04580</name>
</gene>
<proteinExistence type="predicted"/>
<protein>
    <recommendedName>
        <fullName evidence="2">SCP domain-containing protein</fullName>
    </recommendedName>
</protein>
<comment type="caution">
    <text evidence="3">The sequence shown here is derived from an EMBL/GenBank/DDBJ whole genome shotgun (WGS) entry which is preliminary data.</text>
</comment>
<dbReference type="PANTHER" id="PTHR31157">
    <property type="entry name" value="SCP DOMAIN-CONTAINING PROTEIN"/>
    <property type="match status" value="1"/>
</dbReference>
<evidence type="ECO:0000313" key="3">
    <source>
        <dbReference type="EMBL" id="GAA4108462.1"/>
    </source>
</evidence>
<feature type="domain" description="SCP" evidence="2">
    <location>
        <begin position="47"/>
        <end position="159"/>
    </location>
</feature>
<keyword evidence="4" id="KW-1185">Reference proteome</keyword>
<dbReference type="EMBL" id="BAABCW010000001">
    <property type="protein sequence ID" value="GAA4108462.1"/>
    <property type="molecule type" value="Genomic_DNA"/>
</dbReference>
<evidence type="ECO:0000313" key="4">
    <source>
        <dbReference type="Proteomes" id="UP001500459"/>
    </source>
</evidence>
<keyword evidence="1" id="KW-0732">Signal</keyword>
<dbReference type="InterPro" id="IPR035940">
    <property type="entry name" value="CAP_sf"/>
</dbReference>
<dbReference type="Pfam" id="PF00188">
    <property type="entry name" value="CAP"/>
    <property type="match status" value="1"/>
</dbReference>
<feature type="signal peptide" evidence="1">
    <location>
        <begin position="1"/>
        <end position="20"/>
    </location>
</feature>
<dbReference type="PANTHER" id="PTHR31157:SF1">
    <property type="entry name" value="SCP DOMAIN-CONTAINING PROTEIN"/>
    <property type="match status" value="1"/>
</dbReference>
<name>A0ABP7XAU6_9FLAO</name>
<dbReference type="SUPFAM" id="SSF55797">
    <property type="entry name" value="PR-1-like"/>
    <property type="match status" value="1"/>
</dbReference>
<sequence length="162" mass="18340">MKNIKFYLPILMLLSLMVSCSDEDVTETSELEMVSSTEEMTISEEILTLVNEHRESIGLSELENNETAAELAKAHTAYMISINEINHDGFNNRIVVLQEEENARFFAENVAKFQSGAATVLDSWLNSEDHKKNIEGDYTHSGVAALKDEDGRLYFTQIFLKK</sequence>
<organism evidence="3 4">
    <name type="scientific">Aquimarina addita</name>
    <dbReference type="NCBI Taxonomy" id="870485"/>
    <lineage>
        <taxon>Bacteria</taxon>
        <taxon>Pseudomonadati</taxon>
        <taxon>Bacteroidota</taxon>
        <taxon>Flavobacteriia</taxon>
        <taxon>Flavobacteriales</taxon>
        <taxon>Flavobacteriaceae</taxon>
        <taxon>Aquimarina</taxon>
    </lineage>
</organism>
<dbReference type="Gene3D" id="3.40.33.10">
    <property type="entry name" value="CAP"/>
    <property type="match status" value="1"/>
</dbReference>
<feature type="chain" id="PRO_5045790981" description="SCP domain-containing protein" evidence="1">
    <location>
        <begin position="21"/>
        <end position="162"/>
    </location>
</feature>
<dbReference type="InterPro" id="IPR014044">
    <property type="entry name" value="CAP_dom"/>
</dbReference>
<dbReference type="Proteomes" id="UP001500459">
    <property type="component" value="Unassembled WGS sequence"/>
</dbReference>
<dbReference type="CDD" id="cd05379">
    <property type="entry name" value="CAP_bacterial"/>
    <property type="match status" value="1"/>
</dbReference>
<evidence type="ECO:0000256" key="1">
    <source>
        <dbReference type="SAM" id="SignalP"/>
    </source>
</evidence>
<dbReference type="PROSITE" id="PS51257">
    <property type="entry name" value="PROKAR_LIPOPROTEIN"/>
    <property type="match status" value="1"/>
</dbReference>
<evidence type="ECO:0000259" key="2">
    <source>
        <dbReference type="Pfam" id="PF00188"/>
    </source>
</evidence>
<reference evidence="4" key="1">
    <citation type="journal article" date="2019" name="Int. J. Syst. Evol. Microbiol.">
        <title>The Global Catalogue of Microorganisms (GCM) 10K type strain sequencing project: providing services to taxonomists for standard genome sequencing and annotation.</title>
        <authorList>
            <consortium name="The Broad Institute Genomics Platform"/>
            <consortium name="The Broad Institute Genome Sequencing Center for Infectious Disease"/>
            <person name="Wu L."/>
            <person name="Ma J."/>
        </authorList>
    </citation>
    <scope>NUCLEOTIDE SEQUENCE [LARGE SCALE GENOMIC DNA]</scope>
    <source>
        <strain evidence="4">JCM 17106</strain>
    </source>
</reference>
<accession>A0ABP7XAU6</accession>